<feature type="non-terminal residue" evidence="2">
    <location>
        <position position="1"/>
    </location>
</feature>
<dbReference type="InterPro" id="IPR027954">
    <property type="entry name" value="Transcobalamin-like_C"/>
</dbReference>
<keyword evidence="3" id="KW-1185">Reference proteome</keyword>
<dbReference type="RefSeq" id="WP_139258047.1">
    <property type="nucleotide sequence ID" value="NZ_FQZL01000035.1"/>
</dbReference>
<dbReference type="InterPro" id="IPR008930">
    <property type="entry name" value="Terpenoid_cyclase/PrenylTrfase"/>
</dbReference>
<proteinExistence type="predicted"/>
<dbReference type="Gene3D" id="2.60.40.1080">
    <property type="match status" value="1"/>
</dbReference>
<dbReference type="SUPFAM" id="SSF48239">
    <property type="entry name" value="Terpenoid cyclases/Protein prenyltransferases"/>
    <property type="match status" value="1"/>
</dbReference>
<dbReference type="OrthoDB" id="174569at2"/>
<accession>A0A1M6LWK1</accession>
<dbReference type="InterPro" id="IPR008964">
    <property type="entry name" value="Invasin/intimin_cell_adhesion"/>
</dbReference>
<dbReference type="EMBL" id="FQZL01000035">
    <property type="protein sequence ID" value="SHJ75513.1"/>
    <property type="molecule type" value="Genomic_DNA"/>
</dbReference>
<evidence type="ECO:0000313" key="3">
    <source>
        <dbReference type="Proteomes" id="UP000184052"/>
    </source>
</evidence>
<gene>
    <name evidence="2" type="ORF">SAMN02745751_03288</name>
</gene>
<dbReference type="Gene3D" id="2.170.130.30">
    <property type="match status" value="1"/>
</dbReference>
<evidence type="ECO:0000313" key="2">
    <source>
        <dbReference type="EMBL" id="SHJ75513.1"/>
    </source>
</evidence>
<protein>
    <recommendedName>
        <fullName evidence="1">SLH domain-containing protein</fullName>
    </recommendedName>
</protein>
<dbReference type="InterPro" id="IPR001119">
    <property type="entry name" value="SLH_dom"/>
</dbReference>
<dbReference type="SUPFAM" id="SSF49373">
    <property type="entry name" value="Invasin/intimin cell-adhesion fragments"/>
    <property type="match status" value="1"/>
</dbReference>
<dbReference type="Gene3D" id="1.50.10.20">
    <property type="match status" value="1"/>
</dbReference>
<feature type="domain" description="SLH" evidence="1">
    <location>
        <begin position="1059"/>
        <end position="1117"/>
    </location>
</feature>
<name>A0A1M6LWK1_9FIRM</name>
<sequence length="1117" mass="122152">AVIGPEGEVLYNSANVTGGAITVTDDNQWGLTALGALDSSGVEYEYEYWEKWGYFPSSIAGIDNDYENGKGWNFTFNGESAMALAGNQEIQEGNAIIYYYMETGEEVVPTWDELNSVEEVTVNMAVIGHDGEMLYNSANVTGAAITVADDNQWGLTALGALDASGIEFTIENCPVWGDYPSSIAGIENDGTSWKFSVNDGEWNDAIEAGSTNITSGDEILWQYTSDESVESLELGEIAVEILYQKYQEKGITDQFDGVYVLYILDKAGVDFSSWEYSGEKYTDSVIAAVETDIINESTKPVSIEELVHDLAAMKALEQSDLYNQLVELIESRDAEGYNDSGDSQYEVFEAYDLLGHLGMLDIVDGAQAREYIMSRMNTEDVPYTWGFVFGGYYVDYTSTVKCLRVLNYLDPNGEDVEIQEVISTVLEWIENSQLPDGSFIPEGGVSGMDCPVAYTAYTIDVMDAFDIEYDSWTSEEGKTAVDYLVNNSINGNGSIGKGYMSDVLGFINAYYMMDNIFYIDPAAETIKVGDSFEINAMLKGIDGIEEITDGVVWTVADESIAEVNDGVVTGLMEGETMVQATYNGSVASAIITVEPESTGGGSWEAPSEVKVSMAVVGPEGKVVVEPMTFEVKDTEEWGLAALAALIASGEKYHLTQWKWGWYPDMIAGVYGNGGGWSYAINDVNGSELDACSDAAPIEEDDKIVFYYAYTMQDTNPLWSDIKKAMSGSFGGSAAVSGEADTVSDKDLRNALEDAESAGQVSLEAENSKIALTTGSDQMDQVVDSEKCLEVTVQGARFLLSPECLGLMGTDSSDYENIQFMAEKLSDWEIENNIAPFNGKLRLAGDIYELDIMSEDSDGELQKVCDLTDCTIVIDIPEGFRQAAEAGTLMAYWYDEENEKWQYTGGVCDAENMTMSFKVKHFSKYALLSSTASFDDVFGHWAQKEIEFMAANDYVNGVGENAFDAQSSITRAQFVAILARMSGLEVDYDNMKTFSDVGGDAWYSREVNIAVSNGIVNGVDAERFDPDGLVTREQIVTMIKRYLDIVGDSQSDETVGNAILSRFADGGEISTWAEEAVAFAVNEELVKGRGADKFVPGGNATRAEAAVMLFRMLQWMFS</sequence>
<dbReference type="STRING" id="1121476.SAMN02745751_03288"/>
<dbReference type="Pfam" id="PF00395">
    <property type="entry name" value="SLH"/>
    <property type="match status" value="3"/>
</dbReference>
<dbReference type="PROSITE" id="PS51272">
    <property type="entry name" value="SLH"/>
    <property type="match status" value="3"/>
</dbReference>
<dbReference type="InterPro" id="IPR051465">
    <property type="entry name" value="Cell_Envelope_Struct_Comp"/>
</dbReference>
<dbReference type="PANTHER" id="PTHR43308">
    <property type="entry name" value="OUTER MEMBRANE PROTEIN ALPHA-RELATED"/>
    <property type="match status" value="1"/>
</dbReference>
<evidence type="ECO:0000259" key="1">
    <source>
        <dbReference type="PROSITE" id="PS51272"/>
    </source>
</evidence>
<feature type="domain" description="SLH" evidence="1">
    <location>
        <begin position="992"/>
        <end position="1052"/>
    </location>
</feature>
<reference evidence="2 3" key="1">
    <citation type="submission" date="2016-11" db="EMBL/GenBank/DDBJ databases">
        <authorList>
            <person name="Jaros S."/>
            <person name="Januszkiewicz K."/>
            <person name="Wedrychowicz H."/>
        </authorList>
    </citation>
    <scope>NUCLEOTIDE SEQUENCE [LARGE SCALE GENOMIC DNA]</scope>
    <source>
        <strain evidence="2 3">DSM 17477</strain>
    </source>
</reference>
<organism evidence="2 3">
    <name type="scientific">Dethiosulfatibacter aminovorans DSM 17477</name>
    <dbReference type="NCBI Taxonomy" id="1121476"/>
    <lineage>
        <taxon>Bacteria</taxon>
        <taxon>Bacillati</taxon>
        <taxon>Bacillota</taxon>
        <taxon>Tissierellia</taxon>
        <taxon>Dethiosulfatibacter</taxon>
    </lineage>
</organism>
<dbReference type="PANTHER" id="PTHR43308:SF5">
    <property type="entry name" value="S-LAYER PROTEIN _ PEPTIDOGLYCAN ENDO-BETA-N-ACETYLGLUCOSAMINIDASE"/>
    <property type="match status" value="1"/>
</dbReference>
<dbReference type="Pfam" id="PF14478">
    <property type="entry name" value="DUF4430"/>
    <property type="match status" value="1"/>
</dbReference>
<dbReference type="Proteomes" id="UP000184052">
    <property type="component" value="Unassembled WGS sequence"/>
</dbReference>
<feature type="domain" description="SLH" evidence="1">
    <location>
        <begin position="928"/>
        <end position="991"/>
    </location>
</feature>
<dbReference type="AlphaFoldDB" id="A0A1M6LWK1"/>